<accession>A0A1F4ZAA7</accession>
<name>A0A1F4ZAA7_9BACT</name>
<protein>
    <submittedName>
        <fullName evidence="1">Uncharacterized protein</fullName>
    </submittedName>
</protein>
<gene>
    <name evidence="1" type="ORF">A2989_02250</name>
</gene>
<dbReference type="AlphaFoldDB" id="A0A1F4ZAA7"/>
<proteinExistence type="predicted"/>
<comment type="caution">
    <text evidence="1">The sequence shown here is derived from an EMBL/GenBank/DDBJ whole genome shotgun (WGS) entry which is preliminary data.</text>
</comment>
<evidence type="ECO:0000313" key="2">
    <source>
        <dbReference type="Proteomes" id="UP000177080"/>
    </source>
</evidence>
<organism evidence="1 2">
    <name type="scientific">Candidatus Amesbacteria bacterium RIFCSPLOWO2_01_FULL_48_25</name>
    <dbReference type="NCBI Taxonomy" id="1797259"/>
    <lineage>
        <taxon>Bacteria</taxon>
        <taxon>Candidatus Amesiibacteriota</taxon>
    </lineage>
</organism>
<sequence length="217" mass="24328">MKKSQIPIKSTTQDLIDVEDVAADLVLLKDGSACVVLEVSATNFGLLSEKEQDAIIFAYAQLLNSLTFAIQIVIVSKQKDITDYLKLVDSKMEKITTPLLKNQMAKYRDFVSSVVRQGNVLDKKFYTIIPFSSLELGASTSIMSLGRKNQAPAIPRDVLLERAVTNLAPKRDHMIRLFARVGLRARQLTSPELLQLFFDLYNRDQHGTHVLLPEPNP</sequence>
<evidence type="ECO:0000313" key="1">
    <source>
        <dbReference type="EMBL" id="OGD03115.1"/>
    </source>
</evidence>
<dbReference type="EMBL" id="MEXN01000009">
    <property type="protein sequence ID" value="OGD03115.1"/>
    <property type="molecule type" value="Genomic_DNA"/>
</dbReference>
<dbReference type="Proteomes" id="UP000177080">
    <property type="component" value="Unassembled WGS sequence"/>
</dbReference>
<dbReference type="STRING" id="1797259.A2989_02250"/>
<reference evidence="1 2" key="1">
    <citation type="journal article" date="2016" name="Nat. Commun.">
        <title>Thousands of microbial genomes shed light on interconnected biogeochemical processes in an aquifer system.</title>
        <authorList>
            <person name="Anantharaman K."/>
            <person name="Brown C.T."/>
            <person name="Hug L.A."/>
            <person name="Sharon I."/>
            <person name="Castelle C.J."/>
            <person name="Probst A.J."/>
            <person name="Thomas B.C."/>
            <person name="Singh A."/>
            <person name="Wilkins M.J."/>
            <person name="Karaoz U."/>
            <person name="Brodie E.L."/>
            <person name="Williams K.H."/>
            <person name="Hubbard S.S."/>
            <person name="Banfield J.F."/>
        </authorList>
    </citation>
    <scope>NUCLEOTIDE SEQUENCE [LARGE SCALE GENOMIC DNA]</scope>
</reference>